<dbReference type="InterPro" id="IPR003661">
    <property type="entry name" value="HisK_dim/P_dom"/>
</dbReference>
<reference evidence="7" key="1">
    <citation type="journal article" date="2015" name="ISME J.">
        <title>Draft Genome Sequence of Streptomyces incarnatus NRRL8089, which Produces the Nucleoside Antibiotic Sinefungin.</title>
        <authorList>
            <person name="Oshima K."/>
            <person name="Hattori M."/>
            <person name="Shimizu H."/>
            <person name="Fukuda K."/>
            <person name="Nemoto M."/>
            <person name="Inagaki K."/>
            <person name="Tamura T."/>
        </authorList>
    </citation>
    <scope>NUCLEOTIDE SEQUENCE</scope>
    <source>
        <strain evidence="7">FACHB-1375</strain>
    </source>
</reference>
<dbReference type="RefSeq" id="WP_190468501.1">
    <property type="nucleotide sequence ID" value="NZ_JACJPW010000061.1"/>
</dbReference>
<keyword evidence="5" id="KW-0902">Two-component regulatory system</keyword>
<dbReference type="SMART" id="SM00388">
    <property type="entry name" value="HisKA"/>
    <property type="match status" value="1"/>
</dbReference>
<evidence type="ECO:0000256" key="4">
    <source>
        <dbReference type="ARBA" id="ARBA00022777"/>
    </source>
</evidence>
<dbReference type="PANTHER" id="PTHR43711">
    <property type="entry name" value="TWO-COMPONENT HISTIDINE KINASE"/>
    <property type="match status" value="1"/>
</dbReference>
<name>A0A926VJ58_9CYAN</name>
<dbReference type="Proteomes" id="UP000641646">
    <property type="component" value="Unassembled WGS sequence"/>
</dbReference>
<accession>A0A926VJ58</accession>
<dbReference type="Pfam" id="PF00512">
    <property type="entry name" value="HisKA"/>
    <property type="match status" value="1"/>
</dbReference>
<evidence type="ECO:0000313" key="7">
    <source>
        <dbReference type="EMBL" id="MBD2183672.1"/>
    </source>
</evidence>
<dbReference type="GO" id="GO:0000155">
    <property type="term" value="F:phosphorelay sensor kinase activity"/>
    <property type="evidence" value="ECO:0007669"/>
    <property type="project" value="InterPro"/>
</dbReference>
<reference evidence="7" key="2">
    <citation type="submission" date="2020-08" db="EMBL/GenBank/DDBJ databases">
        <authorList>
            <person name="Chen M."/>
            <person name="Teng W."/>
            <person name="Zhao L."/>
            <person name="Hu C."/>
            <person name="Zhou Y."/>
            <person name="Han B."/>
            <person name="Song L."/>
            <person name="Shu W."/>
        </authorList>
    </citation>
    <scope>NUCLEOTIDE SEQUENCE</scope>
    <source>
        <strain evidence="7">FACHB-1375</strain>
    </source>
</reference>
<sequence>MTQEEISAVKSKFFATVAHDLRTPLTAILLSTELLETYGHETPEEKKRQYLRCIREAAEEINKLLNDALDTYGIE</sequence>
<dbReference type="Gene3D" id="1.10.287.130">
    <property type="match status" value="1"/>
</dbReference>
<dbReference type="CDD" id="cd00082">
    <property type="entry name" value="HisKA"/>
    <property type="match status" value="1"/>
</dbReference>
<evidence type="ECO:0000256" key="1">
    <source>
        <dbReference type="ARBA" id="ARBA00000085"/>
    </source>
</evidence>
<dbReference type="EMBL" id="JACJPW010000061">
    <property type="protein sequence ID" value="MBD2183672.1"/>
    <property type="molecule type" value="Genomic_DNA"/>
</dbReference>
<evidence type="ECO:0000256" key="5">
    <source>
        <dbReference type="ARBA" id="ARBA00023012"/>
    </source>
</evidence>
<dbReference type="InterPro" id="IPR050736">
    <property type="entry name" value="Sensor_HK_Regulatory"/>
</dbReference>
<dbReference type="AlphaFoldDB" id="A0A926VJ58"/>
<keyword evidence="8" id="KW-1185">Reference proteome</keyword>
<organism evidence="7 8">
    <name type="scientific">Aerosakkonema funiforme FACHB-1375</name>
    <dbReference type="NCBI Taxonomy" id="2949571"/>
    <lineage>
        <taxon>Bacteria</taxon>
        <taxon>Bacillati</taxon>
        <taxon>Cyanobacteriota</taxon>
        <taxon>Cyanophyceae</taxon>
        <taxon>Oscillatoriophycideae</taxon>
        <taxon>Aerosakkonematales</taxon>
        <taxon>Aerosakkonemataceae</taxon>
        <taxon>Aerosakkonema</taxon>
    </lineage>
</organism>
<feature type="domain" description="Signal transduction histidine kinase dimerisation/phosphoacceptor" evidence="6">
    <location>
        <begin position="9"/>
        <end position="73"/>
    </location>
</feature>
<evidence type="ECO:0000256" key="3">
    <source>
        <dbReference type="ARBA" id="ARBA00022679"/>
    </source>
</evidence>
<dbReference type="EC" id="2.7.13.3" evidence="2"/>
<comment type="catalytic activity">
    <reaction evidence="1">
        <text>ATP + protein L-histidine = ADP + protein N-phospho-L-histidine.</text>
        <dbReference type="EC" id="2.7.13.3"/>
    </reaction>
</comment>
<dbReference type="PANTHER" id="PTHR43711:SF26">
    <property type="entry name" value="SENSOR HISTIDINE KINASE RCSC"/>
    <property type="match status" value="1"/>
</dbReference>
<dbReference type="InterPro" id="IPR036097">
    <property type="entry name" value="HisK_dim/P_sf"/>
</dbReference>
<keyword evidence="4" id="KW-0418">Kinase</keyword>
<keyword evidence="3" id="KW-0808">Transferase</keyword>
<proteinExistence type="predicted"/>
<protein>
    <recommendedName>
        <fullName evidence="2">histidine kinase</fullName>
        <ecNumber evidence="2">2.7.13.3</ecNumber>
    </recommendedName>
</protein>
<evidence type="ECO:0000259" key="6">
    <source>
        <dbReference type="SMART" id="SM00388"/>
    </source>
</evidence>
<evidence type="ECO:0000256" key="2">
    <source>
        <dbReference type="ARBA" id="ARBA00012438"/>
    </source>
</evidence>
<gene>
    <name evidence="7" type="ORF">H6G03_21855</name>
</gene>
<comment type="caution">
    <text evidence="7">The sequence shown here is derived from an EMBL/GenBank/DDBJ whole genome shotgun (WGS) entry which is preliminary data.</text>
</comment>
<evidence type="ECO:0000313" key="8">
    <source>
        <dbReference type="Proteomes" id="UP000641646"/>
    </source>
</evidence>
<dbReference type="SUPFAM" id="SSF47384">
    <property type="entry name" value="Homodimeric domain of signal transducing histidine kinase"/>
    <property type="match status" value="1"/>
</dbReference>